<feature type="compositionally biased region" description="Basic and acidic residues" evidence="4">
    <location>
        <begin position="84"/>
        <end position="96"/>
    </location>
</feature>
<dbReference type="PANTHER" id="PTHR31623:SF122">
    <property type="entry name" value="HXXXD-TYPE ACYL-TRANSFERASE FAMILY PROTEIN"/>
    <property type="match status" value="1"/>
</dbReference>
<evidence type="ECO:0000256" key="2">
    <source>
        <dbReference type="ARBA" id="ARBA00022679"/>
    </source>
</evidence>
<keyword evidence="3" id="KW-0012">Acyltransferase</keyword>
<evidence type="ECO:0000313" key="6">
    <source>
        <dbReference type="RefSeq" id="XP_021810259.1"/>
    </source>
</evidence>
<dbReference type="GeneID" id="110753631"/>
<organism evidence="5 6">
    <name type="scientific">Prunus avium</name>
    <name type="common">Cherry</name>
    <name type="synonym">Cerasus avium</name>
    <dbReference type="NCBI Taxonomy" id="42229"/>
    <lineage>
        <taxon>Eukaryota</taxon>
        <taxon>Viridiplantae</taxon>
        <taxon>Streptophyta</taxon>
        <taxon>Embryophyta</taxon>
        <taxon>Tracheophyta</taxon>
        <taxon>Spermatophyta</taxon>
        <taxon>Magnoliopsida</taxon>
        <taxon>eudicotyledons</taxon>
        <taxon>Gunneridae</taxon>
        <taxon>Pentapetalae</taxon>
        <taxon>rosids</taxon>
        <taxon>fabids</taxon>
        <taxon>Rosales</taxon>
        <taxon>Rosaceae</taxon>
        <taxon>Amygdaloideae</taxon>
        <taxon>Amygdaleae</taxon>
        <taxon>Prunus</taxon>
    </lineage>
</organism>
<keyword evidence="2" id="KW-0808">Transferase</keyword>
<protein>
    <submittedName>
        <fullName evidence="6">BAHD acyltransferase At5g47980-like</fullName>
    </submittedName>
</protein>
<dbReference type="PANTHER" id="PTHR31623">
    <property type="entry name" value="F21J9.9"/>
    <property type="match status" value="1"/>
</dbReference>
<feature type="compositionally biased region" description="Basic and acidic residues" evidence="4">
    <location>
        <begin position="60"/>
        <end position="76"/>
    </location>
</feature>
<dbReference type="Proteomes" id="UP000515124">
    <property type="component" value="Unplaced"/>
</dbReference>
<dbReference type="KEGG" id="pavi:110753631"/>
<feature type="region of interest" description="Disordered" evidence="4">
    <location>
        <begin position="42"/>
        <end position="143"/>
    </location>
</feature>
<keyword evidence="5" id="KW-1185">Reference proteome</keyword>
<dbReference type="AlphaFoldDB" id="A0A6P5S3M5"/>
<evidence type="ECO:0000256" key="4">
    <source>
        <dbReference type="SAM" id="MobiDB-lite"/>
    </source>
</evidence>
<gene>
    <name evidence="6" type="primary">LOC110753631</name>
</gene>
<dbReference type="InterPro" id="IPR023213">
    <property type="entry name" value="CAT-like_dom_sf"/>
</dbReference>
<feature type="compositionally biased region" description="Basic and acidic residues" evidence="4">
    <location>
        <begin position="128"/>
        <end position="138"/>
    </location>
</feature>
<evidence type="ECO:0000256" key="3">
    <source>
        <dbReference type="ARBA" id="ARBA00023315"/>
    </source>
</evidence>
<proteinExistence type="inferred from homology"/>
<name>A0A6P5S3M5_PRUAV</name>
<dbReference type="Gene3D" id="3.30.559.10">
    <property type="entry name" value="Chloramphenicol acetyltransferase-like domain"/>
    <property type="match status" value="2"/>
</dbReference>
<evidence type="ECO:0000313" key="5">
    <source>
        <dbReference type="Proteomes" id="UP000515124"/>
    </source>
</evidence>
<dbReference type="Pfam" id="PF02458">
    <property type="entry name" value="Transferase"/>
    <property type="match status" value="1"/>
</dbReference>
<reference evidence="6" key="1">
    <citation type="submission" date="2025-08" db="UniProtKB">
        <authorList>
            <consortium name="RefSeq"/>
        </authorList>
    </citation>
    <scope>IDENTIFICATION</scope>
</reference>
<comment type="similarity">
    <text evidence="1">Belongs to the plant acyltransferase family.</text>
</comment>
<dbReference type="GO" id="GO:0016746">
    <property type="term" value="F:acyltransferase activity"/>
    <property type="evidence" value="ECO:0007669"/>
    <property type="project" value="UniProtKB-KW"/>
</dbReference>
<feature type="compositionally biased region" description="Basic and acidic residues" evidence="4">
    <location>
        <begin position="107"/>
        <end position="118"/>
    </location>
</feature>
<dbReference type="RefSeq" id="XP_021810259.1">
    <property type="nucleotide sequence ID" value="XM_021954567.1"/>
</dbReference>
<accession>A0A6P5S3M5</accession>
<evidence type="ECO:0000256" key="1">
    <source>
        <dbReference type="ARBA" id="ARBA00009861"/>
    </source>
</evidence>
<sequence length="658" mass="73167">MNVAFREQESYFSDALEDSSQNSEFFTSALFLDSFDFFPSAGFPNSFQTQNDRSPTSSDRSPDENDRSHVSHDRSPRTPTTLPKSDRSHAFHDRSPRTSQRTETLPESDRLHGPHDRSPLTSQSTTPHEGDRSLDPHNRSLPPVFSEIVPLQSDPSHHTQEEGIEEFVPAPENSSAPVPHQSSAEDVIQVTSLPETDNINEITDCISEGAEPTYQIPKRKNRGEISHQQLFKPSSPTPHHLRSLGLSGFDQFQPDIHIPLILFYPNSSDEIDNFDHHSLFAEKSKLLKKSLSEALTRFYPFAGKFEYNVSICCNDHGAAFLEAQVNCPISKILDKPEFSNLNQLLPAAIGAKQAEAGYLLLVQANFFECGGLAIGVSISHKVADASTFSTFIKSWAQIALGSASITDQVVLPAEFGVTASLFPLQDFFNSPQPTVHFPKEKCITRRFVFDASNIAALKAKATSAIVPNPTRVEAVSALIWKCAMEASRLNLGFKKPSVCCQAMNMRKRSSGQAFAENILGNFVWCFTAMALESEFDFESLVAKLKKSLEEYREKYPNGVNGDVVLQTIKESGNLARDDVETYMCTSWCRFPFYETNFGWGKPSWVSIRSIEIKNMVALMDMSDGVGIEASLTLKKDDMDMIESSKELLAYATLNPAVI</sequence>
<feature type="region of interest" description="Disordered" evidence="4">
    <location>
        <begin position="1"/>
        <end position="21"/>
    </location>
</feature>